<dbReference type="GO" id="GO:0043565">
    <property type="term" value="F:sequence-specific DNA binding"/>
    <property type="evidence" value="ECO:0007669"/>
    <property type="project" value="InterPro"/>
</dbReference>
<dbReference type="InterPro" id="IPR018062">
    <property type="entry name" value="HTH_AraC-typ_CS"/>
</dbReference>
<evidence type="ECO:0000259" key="4">
    <source>
        <dbReference type="PROSITE" id="PS01124"/>
    </source>
</evidence>
<dbReference type="PANTHER" id="PTHR43280">
    <property type="entry name" value="ARAC-FAMILY TRANSCRIPTIONAL REGULATOR"/>
    <property type="match status" value="1"/>
</dbReference>
<dbReference type="AlphaFoldDB" id="F0RUH5"/>
<evidence type="ECO:0000256" key="2">
    <source>
        <dbReference type="ARBA" id="ARBA00023125"/>
    </source>
</evidence>
<dbReference type="EMBL" id="CP002541">
    <property type="protein sequence ID" value="ADY12337.1"/>
    <property type="molecule type" value="Genomic_DNA"/>
</dbReference>
<keyword evidence="2" id="KW-0238">DNA-binding</keyword>
<dbReference type="Gene3D" id="2.60.120.10">
    <property type="entry name" value="Jelly Rolls"/>
    <property type="match status" value="1"/>
</dbReference>
<protein>
    <submittedName>
        <fullName evidence="5">Transcriptional regulator, AraC family</fullName>
    </submittedName>
</protein>
<keyword evidence="3" id="KW-0804">Transcription</keyword>
<dbReference type="eggNOG" id="COG1917">
    <property type="taxonomic scope" value="Bacteria"/>
</dbReference>
<dbReference type="InterPro" id="IPR037923">
    <property type="entry name" value="HTH-like"/>
</dbReference>
<dbReference type="InterPro" id="IPR009057">
    <property type="entry name" value="Homeodomain-like_sf"/>
</dbReference>
<dbReference type="Pfam" id="PF02311">
    <property type="entry name" value="AraC_binding"/>
    <property type="match status" value="1"/>
</dbReference>
<sequence length="313" mass="35830">MSHKSKLNNCLLGVLDKHGKMHNHFGMSETILTENSFFYEPTMQLKVIKRDPELPYRLHSHEFHELVIVISGRGINFTADEQMPLREGSVLFIPPGVEHGYKDVENLVLYNILYGRNLITRHALDLTELPGFCAIFMQSEHIEGLTLSPSQIAELIPLVQLMEKEADDQSFGSGSKTLAYAYLVELLVQISRIYDQIPRETNQNARRLWEVISYMDGNLDKALTTEDLVIIANMSTSTLNRCFKQSTGLSPIEFHIHKRIAYACSLIQERGLSMGQVSEACGFKDPNYFSRQFRKVMAMSPKQYQRIFTSRFT</sequence>
<dbReference type="STRING" id="158189.SpiBuddy_0504"/>
<evidence type="ECO:0000313" key="5">
    <source>
        <dbReference type="EMBL" id="ADY12337.1"/>
    </source>
</evidence>
<proteinExistence type="predicted"/>
<dbReference type="InterPro" id="IPR018060">
    <property type="entry name" value="HTH_AraC"/>
</dbReference>
<dbReference type="InterPro" id="IPR003313">
    <property type="entry name" value="AraC-bd"/>
</dbReference>
<reference evidence="6" key="1">
    <citation type="submission" date="2011-02" db="EMBL/GenBank/DDBJ databases">
        <title>Complete sequence of Spirochaeta sp. Buddy.</title>
        <authorList>
            <person name="Lucas S."/>
            <person name="Copeland A."/>
            <person name="Lapidus A."/>
            <person name="Cheng J.-F."/>
            <person name="Goodwin L."/>
            <person name="Pitluck S."/>
            <person name="Zeytun A."/>
            <person name="Detter J.C."/>
            <person name="Han C."/>
            <person name="Tapia R."/>
            <person name="Land M."/>
            <person name="Hauser L."/>
            <person name="Kyrpides N."/>
            <person name="Ivanova N."/>
            <person name="Mikhailova N."/>
            <person name="Pagani I."/>
            <person name="Ritalahti K.M."/>
            <person name="Loeffler F.E."/>
            <person name="Woyke T."/>
        </authorList>
    </citation>
    <scope>NUCLEOTIDE SEQUENCE [LARGE SCALE GENOMIC DNA]</scope>
    <source>
        <strain evidence="6">ATCC BAA-1886 / DSM 22777 / Buddy</strain>
    </source>
</reference>
<dbReference type="Pfam" id="PF12833">
    <property type="entry name" value="HTH_18"/>
    <property type="match status" value="1"/>
</dbReference>
<dbReference type="SUPFAM" id="SSF51215">
    <property type="entry name" value="Regulatory protein AraC"/>
    <property type="match status" value="1"/>
</dbReference>
<evidence type="ECO:0000256" key="3">
    <source>
        <dbReference type="ARBA" id="ARBA00023163"/>
    </source>
</evidence>
<dbReference type="SUPFAM" id="SSF46689">
    <property type="entry name" value="Homeodomain-like"/>
    <property type="match status" value="2"/>
</dbReference>
<gene>
    <name evidence="5" type="ordered locus">SpiBuddy_0504</name>
</gene>
<dbReference type="PROSITE" id="PS01124">
    <property type="entry name" value="HTH_ARAC_FAMILY_2"/>
    <property type="match status" value="1"/>
</dbReference>
<dbReference type="KEGG" id="sbu:SpiBuddy_0504"/>
<dbReference type="SMART" id="SM00342">
    <property type="entry name" value="HTH_ARAC"/>
    <property type="match status" value="1"/>
</dbReference>
<dbReference type="eggNOG" id="COG2207">
    <property type="taxonomic scope" value="Bacteria"/>
</dbReference>
<keyword evidence="1" id="KW-0805">Transcription regulation</keyword>
<evidence type="ECO:0000256" key="1">
    <source>
        <dbReference type="ARBA" id="ARBA00023015"/>
    </source>
</evidence>
<organism evidence="5 6">
    <name type="scientific">Sphaerochaeta globosa (strain ATCC BAA-1886 / DSM 22777 / Buddy)</name>
    <name type="common">Spirochaeta sp. (strain Buddy)</name>
    <dbReference type="NCBI Taxonomy" id="158189"/>
    <lineage>
        <taxon>Bacteria</taxon>
        <taxon>Pseudomonadati</taxon>
        <taxon>Spirochaetota</taxon>
        <taxon>Spirochaetia</taxon>
        <taxon>Spirochaetales</taxon>
        <taxon>Sphaerochaetaceae</taxon>
        <taxon>Sphaerochaeta</taxon>
    </lineage>
</organism>
<evidence type="ECO:0000313" key="6">
    <source>
        <dbReference type="Proteomes" id="UP000008466"/>
    </source>
</evidence>
<dbReference type="InterPro" id="IPR014710">
    <property type="entry name" value="RmlC-like_jellyroll"/>
</dbReference>
<feature type="domain" description="HTH araC/xylS-type" evidence="4">
    <location>
        <begin position="209"/>
        <end position="307"/>
    </location>
</feature>
<dbReference type="GO" id="GO:0003700">
    <property type="term" value="F:DNA-binding transcription factor activity"/>
    <property type="evidence" value="ECO:0007669"/>
    <property type="project" value="InterPro"/>
</dbReference>
<keyword evidence="6" id="KW-1185">Reference proteome</keyword>
<accession>F0RUH5</accession>
<name>F0RUH5_SPHGB</name>
<dbReference type="Gene3D" id="1.10.10.60">
    <property type="entry name" value="Homeodomain-like"/>
    <property type="match status" value="2"/>
</dbReference>
<dbReference type="PANTHER" id="PTHR43280:SF2">
    <property type="entry name" value="HTH-TYPE TRANSCRIPTIONAL REGULATOR EXSA"/>
    <property type="match status" value="1"/>
</dbReference>
<dbReference type="Proteomes" id="UP000008466">
    <property type="component" value="Chromosome"/>
</dbReference>
<dbReference type="PROSITE" id="PS00041">
    <property type="entry name" value="HTH_ARAC_FAMILY_1"/>
    <property type="match status" value="1"/>
</dbReference>
<dbReference type="HOGENOM" id="CLU_000445_88_6_12"/>